<gene>
    <name evidence="3" type="ORF">Pla144_43210</name>
</gene>
<dbReference type="SUPFAM" id="SSF46689">
    <property type="entry name" value="Homeodomain-like"/>
    <property type="match status" value="1"/>
</dbReference>
<evidence type="ECO:0000259" key="2">
    <source>
        <dbReference type="Pfam" id="PF02954"/>
    </source>
</evidence>
<organism evidence="3 4">
    <name type="scientific">Bythopirellula polymerisocia</name>
    <dbReference type="NCBI Taxonomy" id="2528003"/>
    <lineage>
        <taxon>Bacteria</taxon>
        <taxon>Pseudomonadati</taxon>
        <taxon>Planctomycetota</taxon>
        <taxon>Planctomycetia</taxon>
        <taxon>Pirellulales</taxon>
        <taxon>Lacipirellulaceae</taxon>
        <taxon>Bythopirellula</taxon>
    </lineage>
</organism>
<dbReference type="AlphaFoldDB" id="A0A5C6CDQ7"/>
<dbReference type="Pfam" id="PF02954">
    <property type="entry name" value="HTH_8"/>
    <property type="match status" value="1"/>
</dbReference>
<dbReference type="EMBL" id="SJPS01000008">
    <property type="protein sequence ID" value="TWU21887.1"/>
    <property type="molecule type" value="Genomic_DNA"/>
</dbReference>
<keyword evidence="4" id="KW-1185">Reference proteome</keyword>
<name>A0A5C6CDQ7_9BACT</name>
<dbReference type="RefSeq" id="WP_197530878.1">
    <property type="nucleotide sequence ID" value="NZ_SJPS01000008.1"/>
</dbReference>
<feature type="region of interest" description="Disordered" evidence="1">
    <location>
        <begin position="49"/>
        <end position="70"/>
    </location>
</feature>
<dbReference type="PRINTS" id="PR01590">
    <property type="entry name" value="HTHFIS"/>
</dbReference>
<evidence type="ECO:0000313" key="4">
    <source>
        <dbReference type="Proteomes" id="UP000318437"/>
    </source>
</evidence>
<feature type="compositionally biased region" description="Polar residues" evidence="1">
    <location>
        <begin position="51"/>
        <end position="70"/>
    </location>
</feature>
<dbReference type="InterPro" id="IPR009057">
    <property type="entry name" value="Homeodomain-like_sf"/>
</dbReference>
<evidence type="ECO:0000256" key="1">
    <source>
        <dbReference type="SAM" id="MobiDB-lite"/>
    </source>
</evidence>
<sequence>MVTAQPTILDSTGFHRDGRIQAESRENLFFQLNVARNQVPELLLHPETTKNHSQANGHGSNGMESGNSGVPATKAIDIHRSADGLAHLPLGGHKLAELERETIQQTLSMYKGNRKRSAAILGISVRTLQRKIKQWNIA</sequence>
<dbReference type="InterPro" id="IPR002197">
    <property type="entry name" value="HTH_Fis"/>
</dbReference>
<protein>
    <submittedName>
        <fullName evidence="3">Bacterial regulatory protein, Fis family</fullName>
    </submittedName>
</protein>
<comment type="caution">
    <text evidence="3">The sequence shown here is derived from an EMBL/GenBank/DDBJ whole genome shotgun (WGS) entry which is preliminary data.</text>
</comment>
<feature type="domain" description="DNA binding HTH" evidence="2">
    <location>
        <begin position="95"/>
        <end position="135"/>
    </location>
</feature>
<evidence type="ECO:0000313" key="3">
    <source>
        <dbReference type="EMBL" id="TWU21887.1"/>
    </source>
</evidence>
<proteinExistence type="predicted"/>
<dbReference type="GO" id="GO:0043565">
    <property type="term" value="F:sequence-specific DNA binding"/>
    <property type="evidence" value="ECO:0007669"/>
    <property type="project" value="InterPro"/>
</dbReference>
<reference evidence="3 4" key="1">
    <citation type="submission" date="2019-02" db="EMBL/GenBank/DDBJ databases">
        <title>Deep-cultivation of Planctomycetes and their phenomic and genomic characterization uncovers novel biology.</title>
        <authorList>
            <person name="Wiegand S."/>
            <person name="Jogler M."/>
            <person name="Boedeker C."/>
            <person name="Pinto D."/>
            <person name="Vollmers J."/>
            <person name="Rivas-Marin E."/>
            <person name="Kohn T."/>
            <person name="Peeters S.H."/>
            <person name="Heuer A."/>
            <person name="Rast P."/>
            <person name="Oberbeckmann S."/>
            <person name="Bunk B."/>
            <person name="Jeske O."/>
            <person name="Meyerdierks A."/>
            <person name="Storesund J.E."/>
            <person name="Kallscheuer N."/>
            <person name="Luecker S."/>
            <person name="Lage O.M."/>
            <person name="Pohl T."/>
            <person name="Merkel B.J."/>
            <person name="Hornburger P."/>
            <person name="Mueller R.-W."/>
            <person name="Bruemmer F."/>
            <person name="Labrenz M."/>
            <person name="Spormann A.M."/>
            <person name="Op Den Camp H."/>
            <person name="Overmann J."/>
            <person name="Amann R."/>
            <person name="Jetten M.S.M."/>
            <person name="Mascher T."/>
            <person name="Medema M.H."/>
            <person name="Devos D.P."/>
            <person name="Kaster A.-K."/>
            <person name="Ovreas L."/>
            <person name="Rohde M."/>
            <person name="Galperin M.Y."/>
            <person name="Jogler C."/>
        </authorList>
    </citation>
    <scope>NUCLEOTIDE SEQUENCE [LARGE SCALE GENOMIC DNA]</scope>
    <source>
        <strain evidence="3 4">Pla144</strain>
    </source>
</reference>
<dbReference type="Proteomes" id="UP000318437">
    <property type="component" value="Unassembled WGS sequence"/>
</dbReference>
<dbReference type="Gene3D" id="1.10.10.60">
    <property type="entry name" value="Homeodomain-like"/>
    <property type="match status" value="1"/>
</dbReference>
<accession>A0A5C6CDQ7</accession>